<reference evidence="6 7" key="1">
    <citation type="submission" date="2020-08" db="EMBL/GenBank/DDBJ databases">
        <title>Whole genome shotgun sequence of Actinocatenispora thailandica NBRC 105041.</title>
        <authorList>
            <person name="Komaki H."/>
            <person name="Tamura T."/>
        </authorList>
    </citation>
    <scope>NUCLEOTIDE SEQUENCE [LARGE SCALE GENOMIC DNA]</scope>
    <source>
        <strain evidence="6 7">NBRC 105041</strain>
    </source>
</reference>
<dbReference type="SUPFAM" id="SSF53822">
    <property type="entry name" value="Periplasmic binding protein-like I"/>
    <property type="match status" value="1"/>
</dbReference>
<evidence type="ECO:0000256" key="2">
    <source>
        <dbReference type="ARBA" id="ARBA00023125"/>
    </source>
</evidence>
<evidence type="ECO:0000313" key="7">
    <source>
        <dbReference type="Proteomes" id="UP000611640"/>
    </source>
</evidence>
<dbReference type="InterPro" id="IPR010982">
    <property type="entry name" value="Lambda_DNA-bd_dom_sf"/>
</dbReference>
<dbReference type="InterPro" id="IPR028082">
    <property type="entry name" value="Peripla_BP_I"/>
</dbReference>
<evidence type="ECO:0000259" key="5">
    <source>
        <dbReference type="PROSITE" id="PS50943"/>
    </source>
</evidence>
<dbReference type="PROSITE" id="PS50932">
    <property type="entry name" value="HTH_LACI_2"/>
    <property type="match status" value="1"/>
</dbReference>
<keyword evidence="2" id="KW-0238">DNA-binding</keyword>
<keyword evidence="7" id="KW-1185">Reference proteome</keyword>
<name>A0A7R7DR36_9ACTN</name>
<dbReference type="AlphaFoldDB" id="A0A7R7DR36"/>
<dbReference type="SUPFAM" id="SSF47413">
    <property type="entry name" value="lambda repressor-like DNA-binding domains"/>
    <property type="match status" value="1"/>
</dbReference>
<dbReference type="Pfam" id="PF00532">
    <property type="entry name" value="Peripla_BP_1"/>
    <property type="match status" value="1"/>
</dbReference>
<feature type="domain" description="HTH lacI-type" evidence="4">
    <location>
        <begin position="14"/>
        <end position="68"/>
    </location>
</feature>
<dbReference type="CDD" id="cd01392">
    <property type="entry name" value="HTH_LacI"/>
    <property type="match status" value="1"/>
</dbReference>
<keyword evidence="1" id="KW-0805">Transcription regulation</keyword>
<accession>A0A7R7DR36</accession>
<dbReference type="RefSeq" id="WP_203962695.1">
    <property type="nucleotide sequence ID" value="NZ_AP023355.1"/>
</dbReference>
<dbReference type="GO" id="GO:0000976">
    <property type="term" value="F:transcription cis-regulatory region binding"/>
    <property type="evidence" value="ECO:0007669"/>
    <property type="project" value="TreeGrafter"/>
</dbReference>
<dbReference type="Gene3D" id="1.10.260.40">
    <property type="entry name" value="lambda repressor-like DNA-binding domains"/>
    <property type="match status" value="1"/>
</dbReference>
<dbReference type="InterPro" id="IPR001761">
    <property type="entry name" value="Peripla_BP/Lac1_sug-bd_dom"/>
</dbReference>
<dbReference type="PANTHER" id="PTHR30146:SF109">
    <property type="entry name" value="HTH-TYPE TRANSCRIPTIONAL REGULATOR GALS"/>
    <property type="match status" value="1"/>
</dbReference>
<evidence type="ECO:0000313" key="6">
    <source>
        <dbReference type="EMBL" id="BCJ36298.1"/>
    </source>
</evidence>
<gene>
    <name evidence="6" type="ORF">Athai_38010</name>
</gene>
<proteinExistence type="predicted"/>
<dbReference type="CDD" id="cd06267">
    <property type="entry name" value="PBP1_LacI_sugar_binding-like"/>
    <property type="match status" value="1"/>
</dbReference>
<protein>
    <submittedName>
        <fullName evidence="6">LacI family transcriptional regulator</fullName>
    </submittedName>
</protein>
<feature type="domain" description="HTH cro/C1-type" evidence="5">
    <location>
        <begin position="13"/>
        <end position="37"/>
    </location>
</feature>
<dbReference type="GO" id="GO:0003700">
    <property type="term" value="F:DNA-binding transcription factor activity"/>
    <property type="evidence" value="ECO:0007669"/>
    <property type="project" value="TreeGrafter"/>
</dbReference>
<keyword evidence="3" id="KW-0804">Transcription</keyword>
<dbReference type="EMBL" id="AP023355">
    <property type="protein sequence ID" value="BCJ36298.1"/>
    <property type="molecule type" value="Genomic_DNA"/>
</dbReference>
<dbReference type="Gene3D" id="3.40.50.2300">
    <property type="match status" value="2"/>
</dbReference>
<dbReference type="InterPro" id="IPR000843">
    <property type="entry name" value="HTH_LacI"/>
</dbReference>
<dbReference type="InterPro" id="IPR001387">
    <property type="entry name" value="Cro/C1-type_HTH"/>
</dbReference>
<dbReference type="KEGG" id="atl:Athai_38010"/>
<dbReference type="PANTHER" id="PTHR30146">
    <property type="entry name" value="LACI-RELATED TRANSCRIPTIONAL REPRESSOR"/>
    <property type="match status" value="1"/>
</dbReference>
<organism evidence="6 7">
    <name type="scientific">Actinocatenispora thailandica</name>
    <dbReference type="NCBI Taxonomy" id="227318"/>
    <lineage>
        <taxon>Bacteria</taxon>
        <taxon>Bacillati</taxon>
        <taxon>Actinomycetota</taxon>
        <taxon>Actinomycetes</taxon>
        <taxon>Micromonosporales</taxon>
        <taxon>Micromonosporaceae</taxon>
        <taxon>Actinocatenispora</taxon>
    </lineage>
</organism>
<dbReference type="SMART" id="SM00354">
    <property type="entry name" value="HTH_LACI"/>
    <property type="match status" value="1"/>
</dbReference>
<evidence type="ECO:0000256" key="3">
    <source>
        <dbReference type="ARBA" id="ARBA00023163"/>
    </source>
</evidence>
<dbReference type="PROSITE" id="PS50943">
    <property type="entry name" value="HTH_CROC1"/>
    <property type="match status" value="1"/>
</dbReference>
<evidence type="ECO:0000259" key="4">
    <source>
        <dbReference type="PROSITE" id="PS50932"/>
    </source>
</evidence>
<evidence type="ECO:0000256" key="1">
    <source>
        <dbReference type="ARBA" id="ARBA00023015"/>
    </source>
</evidence>
<dbReference type="Proteomes" id="UP000611640">
    <property type="component" value="Chromosome"/>
</dbReference>
<dbReference type="Pfam" id="PF00356">
    <property type="entry name" value="LacI"/>
    <property type="match status" value="1"/>
</dbReference>
<sequence length="358" mass="38259">MSSSRSGPGPETGLTMRDVAERLGVSPMTVSRALRGRPGIGAATRERVLAEVAALGYRPNKLARGLRSGGPHELIGLLVTNLGNPFYSQLAVGVEQVAVRYGARVMLGSTGADPDSEHEVVDDLLERGVDGLVVVPAGHDHAHLGAVQLRGTPVVLAASPPMGADLDCVLVDDFGGTRDACRRLIEHGHRRIGFLGLPAALWTGSERFRGYAFALDEAGIEVDERYVRRLRGDVEAIEAAARELIDQPEPPTALLTANNRNTVGALRALRFRDTDAPRVELAGFDDVELADVLHLPLTVVSYDPIEIGRSAATLLFDQLAGTDPVAQHRPRRLTVPTTLVDYAVQPRPRTAATAGPAR</sequence>